<name>L1JAH9_GUITC</name>
<sequence>MKKACRRLGVTRWPYSRQRPRFDINSSSPPELSKDRAHASTRKLVDDEPSPEIELHVKSAPDADDQEDEELDNDSSSEWSRTDADNTTMRTESWSSQESNDNDVAEGLKDFEDVPLEQSFIKWFVEDANMDDAP</sequence>
<keyword evidence="9" id="KW-1185">Reference proteome</keyword>
<proteinExistence type="predicted"/>
<dbReference type="AlphaFoldDB" id="L1JAH9"/>
<keyword evidence="3" id="KW-0804">Transcription</keyword>
<evidence type="ECO:0000313" key="9">
    <source>
        <dbReference type="Proteomes" id="UP000011087"/>
    </source>
</evidence>
<evidence type="ECO:0000256" key="2">
    <source>
        <dbReference type="ARBA" id="ARBA00023125"/>
    </source>
</evidence>
<feature type="region of interest" description="Disordered" evidence="5">
    <location>
        <begin position="1"/>
        <end position="110"/>
    </location>
</feature>
<keyword evidence="4" id="KW-0539">Nucleus</keyword>
<protein>
    <recommendedName>
        <fullName evidence="6">RWP-RK domain-containing protein</fullName>
    </recommendedName>
</protein>
<reference evidence="8" key="3">
    <citation type="submission" date="2016-03" db="UniProtKB">
        <authorList>
            <consortium name="EnsemblProtists"/>
        </authorList>
    </citation>
    <scope>IDENTIFICATION</scope>
</reference>
<evidence type="ECO:0000256" key="4">
    <source>
        <dbReference type="ARBA" id="ARBA00023242"/>
    </source>
</evidence>
<dbReference type="GO" id="GO:0003677">
    <property type="term" value="F:DNA binding"/>
    <property type="evidence" value="ECO:0007669"/>
    <property type="project" value="UniProtKB-KW"/>
</dbReference>
<reference evidence="9" key="2">
    <citation type="submission" date="2012-11" db="EMBL/GenBank/DDBJ databases">
        <authorList>
            <person name="Kuo A."/>
            <person name="Curtis B.A."/>
            <person name="Tanifuji G."/>
            <person name="Burki F."/>
            <person name="Gruber A."/>
            <person name="Irimia M."/>
            <person name="Maruyama S."/>
            <person name="Arias M.C."/>
            <person name="Ball S.G."/>
            <person name="Gile G.H."/>
            <person name="Hirakawa Y."/>
            <person name="Hopkins J.F."/>
            <person name="Rensing S.A."/>
            <person name="Schmutz J."/>
            <person name="Symeonidi A."/>
            <person name="Elias M."/>
            <person name="Eveleigh R.J."/>
            <person name="Herman E.K."/>
            <person name="Klute M.J."/>
            <person name="Nakayama T."/>
            <person name="Obornik M."/>
            <person name="Reyes-Prieto A."/>
            <person name="Armbrust E.V."/>
            <person name="Aves S.J."/>
            <person name="Beiko R.G."/>
            <person name="Coutinho P."/>
            <person name="Dacks J.B."/>
            <person name="Durnford D.G."/>
            <person name="Fast N.M."/>
            <person name="Green B.R."/>
            <person name="Grisdale C."/>
            <person name="Hempe F."/>
            <person name="Henrissat B."/>
            <person name="Hoppner M.P."/>
            <person name="Ishida K.-I."/>
            <person name="Kim E."/>
            <person name="Koreny L."/>
            <person name="Kroth P.G."/>
            <person name="Liu Y."/>
            <person name="Malik S.-B."/>
            <person name="Maier U.G."/>
            <person name="McRose D."/>
            <person name="Mock T."/>
            <person name="Neilson J.A."/>
            <person name="Onodera N.T."/>
            <person name="Poole A.M."/>
            <person name="Pritham E.J."/>
            <person name="Richards T.A."/>
            <person name="Rocap G."/>
            <person name="Roy S.W."/>
            <person name="Sarai C."/>
            <person name="Schaack S."/>
            <person name="Shirato S."/>
            <person name="Slamovits C.H."/>
            <person name="Spencer D.F."/>
            <person name="Suzuki S."/>
            <person name="Worden A.Z."/>
            <person name="Zauner S."/>
            <person name="Barry K."/>
            <person name="Bell C."/>
            <person name="Bharti A.K."/>
            <person name="Crow J.A."/>
            <person name="Grimwood J."/>
            <person name="Kramer R."/>
            <person name="Lindquist E."/>
            <person name="Lucas S."/>
            <person name="Salamov A."/>
            <person name="McFadden G.I."/>
            <person name="Lane C.E."/>
            <person name="Keeling P.J."/>
            <person name="Gray M.W."/>
            <person name="Grigoriev I.V."/>
            <person name="Archibald J.M."/>
        </authorList>
    </citation>
    <scope>NUCLEOTIDE SEQUENCE</scope>
    <source>
        <strain evidence="9">CCMP2712</strain>
    </source>
</reference>
<keyword evidence="1" id="KW-0805">Transcription regulation</keyword>
<feature type="compositionally biased region" description="Basic and acidic residues" evidence="5">
    <location>
        <begin position="32"/>
        <end position="46"/>
    </location>
</feature>
<evidence type="ECO:0000313" key="8">
    <source>
        <dbReference type="EnsemblProtists" id="EKX45536"/>
    </source>
</evidence>
<dbReference type="KEGG" id="gtt:GUITHDRAFT_108410"/>
<evidence type="ECO:0000313" key="7">
    <source>
        <dbReference type="EMBL" id="EKX45536.1"/>
    </source>
</evidence>
<accession>L1JAH9</accession>
<feature type="compositionally biased region" description="Acidic residues" evidence="5">
    <location>
        <begin position="62"/>
        <end position="75"/>
    </location>
</feature>
<dbReference type="EMBL" id="JH992998">
    <property type="protein sequence ID" value="EKX45536.1"/>
    <property type="molecule type" value="Genomic_DNA"/>
</dbReference>
<dbReference type="PaxDb" id="55529-EKX45536"/>
<dbReference type="EnsemblProtists" id="EKX45536">
    <property type="protein sequence ID" value="EKX45536"/>
    <property type="gene ID" value="GUITHDRAFT_108410"/>
</dbReference>
<dbReference type="Proteomes" id="UP000011087">
    <property type="component" value="Unassembled WGS sequence"/>
</dbReference>
<dbReference type="GeneID" id="17302230"/>
<dbReference type="PROSITE" id="PS51519">
    <property type="entry name" value="RWP_RK"/>
    <property type="match status" value="1"/>
</dbReference>
<feature type="compositionally biased region" description="Polar residues" evidence="5">
    <location>
        <begin position="85"/>
        <end position="99"/>
    </location>
</feature>
<evidence type="ECO:0000256" key="1">
    <source>
        <dbReference type="ARBA" id="ARBA00023015"/>
    </source>
</evidence>
<gene>
    <name evidence="7" type="ORF">GUITHDRAFT_108410</name>
</gene>
<reference evidence="7 9" key="1">
    <citation type="journal article" date="2012" name="Nature">
        <title>Algal genomes reveal evolutionary mosaicism and the fate of nucleomorphs.</title>
        <authorList>
            <consortium name="DOE Joint Genome Institute"/>
            <person name="Curtis B.A."/>
            <person name="Tanifuji G."/>
            <person name="Burki F."/>
            <person name="Gruber A."/>
            <person name="Irimia M."/>
            <person name="Maruyama S."/>
            <person name="Arias M.C."/>
            <person name="Ball S.G."/>
            <person name="Gile G.H."/>
            <person name="Hirakawa Y."/>
            <person name="Hopkins J.F."/>
            <person name="Kuo A."/>
            <person name="Rensing S.A."/>
            <person name="Schmutz J."/>
            <person name="Symeonidi A."/>
            <person name="Elias M."/>
            <person name="Eveleigh R.J."/>
            <person name="Herman E.K."/>
            <person name="Klute M.J."/>
            <person name="Nakayama T."/>
            <person name="Obornik M."/>
            <person name="Reyes-Prieto A."/>
            <person name="Armbrust E.V."/>
            <person name="Aves S.J."/>
            <person name="Beiko R.G."/>
            <person name="Coutinho P."/>
            <person name="Dacks J.B."/>
            <person name="Durnford D.G."/>
            <person name="Fast N.M."/>
            <person name="Green B.R."/>
            <person name="Grisdale C.J."/>
            <person name="Hempel F."/>
            <person name="Henrissat B."/>
            <person name="Hoppner M.P."/>
            <person name="Ishida K."/>
            <person name="Kim E."/>
            <person name="Koreny L."/>
            <person name="Kroth P.G."/>
            <person name="Liu Y."/>
            <person name="Malik S.B."/>
            <person name="Maier U.G."/>
            <person name="McRose D."/>
            <person name="Mock T."/>
            <person name="Neilson J.A."/>
            <person name="Onodera N.T."/>
            <person name="Poole A.M."/>
            <person name="Pritham E.J."/>
            <person name="Richards T.A."/>
            <person name="Rocap G."/>
            <person name="Roy S.W."/>
            <person name="Sarai C."/>
            <person name="Schaack S."/>
            <person name="Shirato S."/>
            <person name="Slamovits C.H."/>
            <person name="Spencer D.F."/>
            <person name="Suzuki S."/>
            <person name="Worden A.Z."/>
            <person name="Zauner S."/>
            <person name="Barry K."/>
            <person name="Bell C."/>
            <person name="Bharti A.K."/>
            <person name="Crow J.A."/>
            <person name="Grimwood J."/>
            <person name="Kramer R."/>
            <person name="Lindquist E."/>
            <person name="Lucas S."/>
            <person name="Salamov A."/>
            <person name="McFadden G.I."/>
            <person name="Lane C.E."/>
            <person name="Keeling P.J."/>
            <person name="Gray M.W."/>
            <person name="Grigoriev I.V."/>
            <person name="Archibald J.M."/>
        </authorList>
    </citation>
    <scope>NUCLEOTIDE SEQUENCE</scope>
    <source>
        <strain evidence="7 9">CCMP2712</strain>
    </source>
</reference>
<evidence type="ECO:0000259" key="6">
    <source>
        <dbReference type="PROSITE" id="PS51519"/>
    </source>
</evidence>
<feature type="domain" description="RWP-RK" evidence="6">
    <location>
        <begin position="1"/>
        <end position="43"/>
    </location>
</feature>
<keyword evidence="2" id="KW-0238">DNA-binding</keyword>
<evidence type="ECO:0000256" key="3">
    <source>
        <dbReference type="ARBA" id="ARBA00023163"/>
    </source>
</evidence>
<dbReference type="InterPro" id="IPR003035">
    <property type="entry name" value="RWP-RK_dom"/>
</dbReference>
<dbReference type="HOGENOM" id="CLU_1900212_0_0_1"/>
<organism evidence="7">
    <name type="scientific">Guillardia theta (strain CCMP2712)</name>
    <name type="common">Cryptophyte</name>
    <dbReference type="NCBI Taxonomy" id="905079"/>
    <lineage>
        <taxon>Eukaryota</taxon>
        <taxon>Cryptophyceae</taxon>
        <taxon>Pyrenomonadales</taxon>
        <taxon>Geminigeraceae</taxon>
        <taxon>Guillardia</taxon>
    </lineage>
</organism>
<evidence type="ECO:0000256" key="5">
    <source>
        <dbReference type="SAM" id="MobiDB-lite"/>
    </source>
</evidence>
<dbReference type="RefSeq" id="XP_005832516.1">
    <property type="nucleotide sequence ID" value="XM_005832459.1"/>
</dbReference>